<proteinExistence type="predicted"/>
<feature type="non-terminal residue" evidence="1">
    <location>
        <position position="1"/>
    </location>
</feature>
<reference evidence="1 2" key="1">
    <citation type="journal article" date="2018" name="Front. Plant Sci.">
        <title>Red Clover (Trifolium pratense) and Zigzag Clover (T. medium) - A Picture of Genomic Similarities and Differences.</title>
        <authorList>
            <person name="Dluhosova J."/>
            <person name="Istvanek J."/>
            <person name="Nedelnik J."/>
            <person name="Repkova J."/>
        </authorList>
    </citation>
    <scope>NUCLEOTIDE SEQUENCE [LARGE SCALE GENOMIC DNA]</scope>
    <source>
        <strain evidence="2">cv. 10/8</strain>
        <tissue evidence="1">Leaf</tissue>
    </source>
</reference>
<evidence type="ECO:0000313" key="2">
    <source>
        <dbReference type="Proteomes" id="UP000265520"/>
    </source>
</evidence>
<organism evidence="1 2">
    <name type="scientific">Trifolium medium</name>
    <dbReference type="NCBI Taxonomy" id="97028"/>
    <lineage>
        <taxon>Eukaryota</taxon>
        <taxon>Viridiplantae</taxon>
        <taxon>Streptophyta</taxon>
        <taxon>Embryophyta</taxon>
        <taxon>Tracheophyta</taxon>
        <taxon>Spermatophyta</taxon>
        <taxon>Magnoliopsida</taxon>
        <taxon>eudicotyledons</taxon>
        <taxon>Gunneridae</taxon>
        <taxon>Pentapetalae</taxon>
        <taxon>rosids</taxon>
        <taxon>fabids</taxon>
        <taxon>Fabales</taxon>
        <taxon>Fabaceae</taxon>
        <taxon>Papilionoideae</taxon>
        <taxon>50 kb inversion clade</taxon>
        <taxon>NPAAA clade</taxon>
        <taxon>Hologalegina</taxon>
        <taxon>IRL clade</taxon>
        <taxon>Trifolieae</taxon>
        <taxon>Trifolium</taxon>
    </lineage>
</organism>
<name>A0A392TFS2_9FABA</name>
<keyword evidence="2" id="KW-1185">Reference proteome</keyword>
<dbReference type="EMBL" id="LXQA010573509">
    <property type="protein sequence ID" value="MCI59999.1"/>
    <property type="molecule type" value="Genomic_DNA"/>
</dbReference>
<evidence type="ECO:0000313" key="1">
    <source>
        <dbReference type="EMBL" id="MCI59999.1"/>
    </source>
</evidence>
<sequence length="14" mass="1440">DSVSLVDLYCPGGD</sequence>
<accession>A0A392TFS2</accession>
<comment type="caution">
    <text evidence="1">The sequence shown here is derived from an EMBL/GenBank/DDBJ whole genome shotgun (WGS) entry which is preliminary data.</text>
</comment>
<protein>
    <submittedName>
        <fullName evidence="1">Uncharacterized protein</fullName>
    </submittedName>
</protein>
<dbReference type="Proteomes" id="UP000265520">
    <property type="component" value="Unassembled WGS sequence"/>
</dbReference>